<dbReference type="Pfam" id="PF09844">
    <property type="entry name" value="DUF2071"/>
    <property type="match status" value="1"/>
</dbReference>
<dbReference type="Proteomes" id="UP001596035">
    <property type="component" value="Unassembled WGS sequence"/>
</dbReference>
<proteinExistence type="predicted"/>
<evidence type="ECO:0000313" key="2">
    <source>
        <dbReference type="Proteomes" id="UP001596035"/>
    </source>
</evidence>
<dbReference type="InterPro" id="IPR023375">
    <property type="entry name" value="ADC_dom_sf"/>
</dbReference>
<evidence type="ECO:0000313" key="1">
    <source>
        <dbReference type="EMBL" id="MFC5239603.1"/>
    </source>
</evidence>
<dbReference type="InterPro" id="IPR018644">
    <property type="entry name" value="DUF2071"/>
</dbReference>
<accession>A0ABW0DLE5</accession>
<sequence>MLMLPAVLGLVLLVGSATWAAERSLRRTRRQTRYGRYAPWIHPRGRLAAPLNWVAGSRLLRWVCERIPSMVFVSDVTDVVYVNYVVDAHRIAPLVPPGLELQRIGEGDNQAMLTFLSYRHGHLGPALLGRWRRLLPSPLQSNWRIYVRHRRTDSLGVYFLSTAVDRTLHALGARMVAEALPMHVLERASLLVAKDGRVDLLLAPGRGTAPDAEAHLVPLPEWPTDGPWHCAFPDYGQMLAYCVPQDRALSVQPWHGRVTRQEISLGIPLDSCTALSGPVFSAAASAIIGNAEPFAFLIPRVKFRFESEERDPI</sequence>
<protein>
    <submittedName>
        <fullName evidence="1">DUF2071 domain-containing protein</fullName>
    </submittedName>
</protein>
<keyword evidence="2" id="KW-1185">Reference proteome</keyword>
<organism evidence="1 2">
    <name type="scientific">Streptomyces atrovirens</name>
    <dbReference type="NCBI Taxonomy" id="285556"/>
    <lineage>
        <taxon>Bacteria</taxon>
        <taxon>Bacillati</taxon>
        <taxon>Actinomycetota</taxon>
        <taxon>Actinomycetes</taxon>
        <taxon>Kitasatosporales</taxon>
        <taxon>Streptomycetaceae</taxon>
        <taxon>Streptomyces</taxon>
    </lineage>
</organism>
<name>A0ABW0DLE5_9ACTN</name>
<dbReference type="EMBL" id="JBHSKN010000007">
    <property type="protein sequence ID" value="MFC5239603.1"/>
    <property type="molecule type" value="Genomic_DNA"/>
</dbReference>
<reference evidence="2" key="1">
    <citation type="journal article" date="2019" name="Int. J. Syst. Evol. Microbiol.">
        <title>The Global Catalogue of Microorganisms (GCM) 10K type strain sequencing project: providing services to taxonomists for standard genome sequencing and annotation.</title>
        <authorList>
            <consortium name="The Broad Institute Genomics Platform"/>
            <consortium name="The Broad Institute Genome Sequencing Center for Infectious Disease"/>
            <person name="Wu L."/>
            <person name="Ma J."/>
        </authorList>
    </citation>
    <scope>NUCLEOTIDE SEQUENCE [LARGE SCALE GENOMIC DNA]</scope>
    <source>
        <strain evidence="2">CGMCC 4.7131</strain>
    </source>
</reference>
<gene>
    <name evidence="1" type="ORF">ACFPWV_06735</name>
</gene>
<dbReference type="SUPFAM" id="SSF160104">
    <property type="entry name" value="Acetoacetate decarboxylase-like"/>
    <property type="match status" value="1"/>
</dbReference>
<comment type="caution">
    <text evidence="1">The sequence shown here is derived from an EMBL/GenBank/DDBJ whole genome shotgun (WGS) entry which is preliminary data.</text>
</comment>
<dbReference type="RefSeq" id="WP_344566459.1">
    <property type="nucleotide sequence ID" value="NZ_BAAATG010000050.1"/>
</dbReference>